<protein>
    <submittedName>
        <fullName evidence="2">Uncharacterized protein</fullName>
    </submittedName>
</protein>
<name>A0A346XXA2_9ACTN</name>
<gene>
    <name evidence="2" type="ORF">DVS28_a2167</name>
</gene>
<proteinExistence type="predicted"/>
<dbReference type="Proteomes" id="UP000264006">
    <property type="component" value="Chromosome"/>
</dbReference>
<reference evidence="2 3" key="1">
    <citation type="submission" date="2018-09" db="EMBL/GenBank/DDBJ databases">
        <title>Complete genome sequence of Euzebya sp. DY32-46 isolated from seawater of Pacific Ocean.</title>
        <authorList>
            <person name="Xu L."/>
            <person name="Wu Y.-H."/>
            <person name="Xu X.-W."/>
        </authorList>
    </citation>
    <scope>NUCLEOTIDE SEQUENCE [LARGE SCALE GENOMIC DNA]</scope>
    <source>
        <strain evidence="2 3">DY32-46</strain>
    </source>
</reference>
<dbReference type="AlphaFoldDB" id="A0A346XXA2"/>
<organism evidence="2 3">
    <name type="scientific">Euzebya pacifica</name>
    <dbReference type="NCBI Taxonomy" id="1608957"/>
    <lineage>
        <taxon>Bacteria</taxon>
        <taxon>Bacillati</taxon>
        <taxon>Actinomycetota</taxon>
        <taxon>Nitriliruptoria</taxon>
        <taxon>Euzebyales</taxon>
    </lineage>
</organism>
<feature type="compositionally biased region" description="Polar residues" evidence="1">
    <location>
        <begin position="54"/>
        <end position="76"/>
    </location>
</feature>
<sequence length="76" mass="8055">MDRARPGSSGRYGQVERAVGRPLEGPIVTVGEQAEERLLGRLGHGSTGGRPQPGVQSTLFPTSRTIASVSKRSAWP</sequence>
<dbReference type="EMBL" id="CP031165">
    <property type="protein sequence ID" value="AXV06849.1"/>
    <property type="molecule type" value="Genomic_DNA"/>
</dbReference>
<keyword evidence="3" id="KW-1185">Reference proteome</keyword>
<feature type="region of interest" description="Disordered" evidence="1">
    <location>
        <begin position="40"/>
        <end position="76"/>
    </location>
</feature>
<accession>A0A346XXA2</accession>
<evidence type="ECO:0000313" key="3">
    <source>
        <dbReference type="Proteomes" id="UP000264006"/>
    </source>
</evidence>
<evidence type="ECO:0000256" key="1">
    <source>
        <dbReference type="SAM" id="MobiDB-lite"/>
    </source>
</evidence>
<dbReference type="KEGG" id="euz:DVS28_a2167"/>
<evidence type="ECO:0000313" key="2">
    <source>
        <dbReference type="EMBL" id="AXV06849.1"/>
    </source>
</evidence>